<dbReference type="Gene3D" id="2.40.30.170">
    <property type="match status" value="1"/>
</dbReference>
<evidence type="ECO:0000256" key="2">
    <source>
        <dbReference type="ARBA" id="ARBA00022692"/>
    </source>
</evidence>
<evidence type="ECO:0000256" key="5">
    <source>
        <dbReference type="SAM" id="Phobius"/>
    </source>
</evidence>
<evidence type="ECO:0000256" key="3">
    <source>
        <dbReference type="ARBA" id="ARBA00022989"/>
    </source>
</evidence>
<evidence type="ECO:0000313" key="7">
    <source>
        <dbReference type="Proteomes" id="UP001597549"/>
    </source>
</evidence>
<dbReference type="EMBL" id="JBHUOL010000012">
    <property type="protein sequence ID" value="MFD2908877.1"/>
    <property type="molecule type" value="Genomic_DNA"/>
</dbReference>
<comment type="subcellular location">
    <subcellularLocation>
        <location evidence="1">Membrane</location>
        <topology evidence="1">Single-pass membrane protein</topology>
    </subcellularLocation>
</comment>
<proteinExistence type="predicted"/>
<name>A0ABW5Z895_9FLAO</name>
<reference evidence="7" key="1">
    <citation type="journal article" date="2019" name="Int. J. Syst. Evol. Microbiol.">
        <title>The Global Catalogue of Microorganisms (GCM) 10K type strain sequencing project: providing services to taxonomists for standard genome sequencing and annotation.</title>
        <authorList>
            <consortium name="The Broad Institute Genomics Platform"/>
            <consortium name="The Broad Institute Genome Sequencing Center for Infectious Disease"/>
            <person name="Wu L."/>
            <person name="Ma J."/>
        </authorList>
    </citation>
    <scope>NUCLEOTIDE SEQUENCE [LARGE SCALE GENOMIC DNA]</scope>
    <source>
        <strain evidence="7">KCTC 52644</strain>
    </source>
</reference>
<keyword evidence="2 5" id="KW-0812">Transmembrane</keyword>
<dbReference type="PANTHER" id="PTHR30386">
    <property type="entry name" value="MEMBRANE FUSION SUBUNIT OF EMRAB-TOLC MULTIDRUG EFFLUX PUMP"/>
    <property type="match status" value="1"/>
</dbReference>
<gene>
    <name evidence="6" type="ORF">ACFSX9_09015</name>
</gene>
<dbReference type="RefSeq" id="WP_379806807.1">
    <property type="nucleotide sequence ID" value="NZ_JBHUOL010000012.1"/>
</dbReference>
<organism evidence="6 7">
    <name type="scientific">Flavobacterium ardleyense</name>
    <dbReference type="NCBI Taxonomy" id="2038737"/>
    <lineage>
        <taxon>Bacteria</taxon>
        <taxon>Pseudomonadati</taxon>
        <taxon>Bacteroidota</taxon>
        <taxon>Flavobacteriia</taxon>
        <taxon>Flavobacteriales</taxon>
        <taxon>Flavobacteriaceae</taxon>
        <taxon>Flavobacterium</taxon>
    </lineage>
</organism>
<keyword evidence="3 5" id="KW-1133">Transmembrane helix</keyword>
<dbReference type="PANTHER" id="PTHR30386:SF26">
    <property type="entry name" value="TRANSPORT PROTEIN COMB"/>
    <property type="match status" value="1"/>
</dbReference>
<sequence>MPNHNDIELRSEEVQEILTRVPHWMIRWGNIIILIILSIVMLFSYFIKYPDILTAQITITTQNPPEKLVTRSTGKIAKILVEDRTEVSPKTPLAIIENTANYTDVFNLKNLVDTISINTTAFNFPIDKCAAMQLGEVQNAFIIFEKDYIAYDLNRDLNPYGIEKTAQGLETNQLKERLLLMQQQHEISQNELQIKKQELERFRTLHEKGIIASQEWESKNLDYLQTEKNVRNSSSQLSQMRSSINDLNRNSGNTRINESKDNINLLRNVLQSFNQLKKAINDWELAYVLRSSIKGQVSFMQIWVENQTINSGEQVFTIVPTDSKNYIGKVKAPAQNSGKIKINQEVNIRLANFPDREFGIIKGKVKSISLTPDKEGNLLLDISLPTGIETSYEKKIIFQQEMSGTADIVTEDLRLIERLLYQFRDIFKR</sequence>
<accession>A0ABW5Z895</accession>
<dbReference type="Proteomes" id="UP001597549">
    <property type="component" value="Unassembled WGS sequence"/>
</dbReference>
<evidence type="ECO:0000256" key="1">
    <source>
        <dbReference type="ARBA" id="ARBA00004167"/>
    </source>
</evidence>
<dbReference type="PRINTS" id="PR01490">
    <property type="entry name" value="RTXTOXIND"/>
</dbReference>
<comment type="caution">
    <text evidence="6">The sequence shown here is derived from an EMBL/GenBank/DDBJ whole genome shotgun (WGS) entry which is preliminary data.</text>
</comment>
<keyword evidence="7" id="KW-1185">Reference proteome</keyword>
<evidence type="ECO:0000313" key="6">
    <source>
        <dbReference type="EMBL" id="MFD2908877.1"/>
    </source>
</evidence>
<feature type="transmembrane region" description="Helical" evidence="5">
    <location>
        <begin position="28"/>
        <end position="47"/>
    </location>
</feature>
<protein>
    <submittedName>
        <fullName evidence="6">HlyD family secretion protein</fullName>
    </submittedName>
</protein>
<dbReference type="InterPro" id="IPR050739">
    <property type="entry name" value="MFP"/>
</dbReference>
<evidence type="ECO:0000256" key="4">
    <source>
        <dbReference type="ARBA" id="ARBA00023136"/>
    </source>
</evidence>
<keyword evidence="4 5" id="KW-0472">Membrane</keyword>